<dbReference type="InterPro" id="IPR015422">
    <property type="entry name" value="PyrdxlP-dep_Trfase_small"/>
</dbReference>
<name>A0A4Y9ER78_9SPHN</name>
<dbReference type="Proteomes" id="UP000297737">
    <property type="component" value="Unassembled WGS sequence"/>
</dbReference>
<dbReference type="OrthoDB" id="7592443at2"/>
<evidence type="ECO:0000256" key="1">
    <source>
        <dbReference type="ARBA" id="ARBA00022898"/>
    </source>
</evidence>
<dbReference type="PANTHER" id="PTHR43586:SF21">
    <property type="entry name" value="PYRIDOXAL PHOSPHATE (PLP)-DEPENDENT ASPARTATE AMINOTRANSFERASE SUPERFAMILY"/>
    <property type="match status" value="1"/>
</dbReference>
<proteinExistence type="predicted"/>
<dbReference type="SUPFAM" id="SSF53383">
    <property type="entry name" value="PLP-dependent transferases"/>
    <property type="match status" value="1"/>
</dbReference>
<dbReference type="Pfam" id="PF00266">
    <property type="entry name" value="Aminotran_5"/>
    <property type="match status" value="1"/>
</dbReference>
<sequence length="475" mass="50376">MAAVARALKIRILHSLFPPKSRGAARRLQPLATASHPQWMRLSARLLRPAASTSVGAMTSWNIDTVRAAFPALALTDDGRARAYFDAPAGTQVAGRVIDAMAHAMVHACANDGGLFRTSIAASAIVDAAHDGVAALFNAEPDEVLFGLNTTSLFFEFAAILSRDWAAGDEIVLTRMDHDANVAPWLQAAADKGVTVRWLEFDYDSFEFRYDMLGDLIGPRTKLVAVGHASNFTGTINDVARVCAAARAVGAVSVVDAVQSAPHIAIDVKALGCDLLCASAYKYFGPHAATLFLSRALQAKLRPWKVRPSVDDMPTRFAPGTPSFEAQAGTLAAIEHFAWLGSSFGGAAADAPLRARIVAGFDAVTRYETDLMRQFLSGAAAIPGFKLFGIGNANRLASRVPTFTFTIGGHDAPAVVAELAARNIFAWSGYYYAWEPATALGLREGPGAIRVGLSHYNSSAEVDTLLAALSDIAAS</sequence>
<comment type="caution">
    <text evidence="3">The sequence shown here is derived from an EMBL/GenBank/DDBJ whole genome shotgun (WGS) entry which is preliminary data.</text>
</comment>
<dbReference type="EMBL" id="SIHO01000001">
    <property type="protein sequence ID" value="TFU06104.1"/>
    <property type="molecule type" value="Genomic_DNA"/>
</dbReference>
<dbReference type="AlphaFoldDB" id="A0A4Y9ER78"/>
<dbReference type="Gene3D" id="3.40.640.10">
    <property type="entry name" value="Type I PLP-dependent aspartate aminotransferase-like (Major domain)"/>
    <property type="match status" value="1"/>
</dbReference>
<accession>A0A4Y9ER78</accession>
<dbReference type="PANTHER" id="PTHR43586">
    <property type="entry name" value="CYSTEINE DESULFURASE"/>
    <property type="match status" value="1"/>
</dbReference>
<keyword evidence="4" id="KW-1185">Reference proteome</keyword>
<dbReference type="NCBIfam" id="TIGR01976">
    <property type="entry name" value="am_tr_V_VC1184"/>
    <property type="match status" value="1"/>
</dbReference>
<protein>
    <submittedName>
        <fullName evidence="3">Cysteine desulfurase-like protein</fullName>
    </submittedName>
</protein>
<evidence type="ECO:0000313" key="4">
    <source>
        <dbReference type="Proteomes" id="UP000297737"/>
    </source>
</evidence>
<dbReference type="Gene3D" id="3.90.1150.10">
    <property type="entry name" value="Aspartate Aminotransferase, domain 1"/>
    <property type="match status" value="1"/>
</dbReference>
<dbReference type="InterPro" id="IPR000192">
    <property type="entry name" value="Aminotrans_V_dom"/>
</dbReference>
<dbReference type="InterPro" id="IPR015424">
    <property type="entry name" value="PyrdxlP-dep_Trfase"/>
</dbReference>
<organism evidence="3 4">
    <name type="scientific">Glacieibacterium arshaanense</name>
    <dbReference type="NCBI Taxonomy" id="2511025"/>
    <lineage>
        <taxon>Bacteria</taxon>
        <taxon>Pseudomonadati</taxon>
        <taxon>Pseudomonadota</taxon>
        <taxon>Alphaproteobacteria</taxon>
        <taxon>Sphingomonadales</taxon>
        <taxon>Sphingosinicellaceae</taxon>
        <taxon>Glacieibacterium</taxon>
    </lineage>
</organism>
<reference evidence="3 4" key="1">
    <citation type="submission" date="2019-02" db="EMBL/GenBank/DDBJ databases">
        <title>Polymorphobacter sp. isolated from the lake at the Tibet of China.</title>
        <authorList>
            <person name="Li A."/>
        </authorList>
    </citation>
    <scope>NUCLEOTIDE SEQUENCE [LARGE SCALE GENOMIC DNA]</scope>
    <source>
        <strain evidence="3 4">DJ1R-1</strain>
    </source>
</reference>
<feature type="domain" description="Aminotransferase class V" evidence="2">
    <location>
        <begin position="84"/>
        <end position="465"/>
    </location>
</feature>
<keyword evidence="1" id="KW-0663">Pyridoxal phosphate</keyword>
<evidence type="ECO:0000313" key="3">
    <source>
        <dbReference type="EMBL" id="TFU06104.1"/>
    </source>
</evidence>
<dbReference type="InterPro" id="IPR015421">
    <property type="entry name" value="PyrdxlP-dep_Trfase_major"/>
</dbReference>
<gene>
    <name evidence="3" type="ORF">EUV02_03570</name>
</gene>
<dbReference type="InterPro" id="IPR011340">
    <property type="entry name" value="Cys_dSase-rel"/>
</dbReference>
<evidence type="ECO:0000259" key="2">
    <source>
        <dbReference type="Pfam" id="PF00266"/>
    </source>
</evidence>